<gene>
    <name evidence="16" type="ORF">OTI717_LOCUS18862</name>
    <name evidence="15" type="ORF">RFH988_LOCUS30366</name>
</gene>
<evidence type="ECO:0000256" key="11">
    <source>
        <dbReference type="ARBA" id="ARBA00023180"/>
    </source>
</evidence>
<evidence type="ECO:0000256" key="4">
    <source>
        <dbReference type="ARBA" id="ARBA00022676"/>
    </source>
</evidence>
<dbReference type="PANTHER" id="PTHR48438">
    <property type="entry name" value="ALPHA-(1,3)-FUCOSYLTRANSFERASE C-RELATED"/>
    <property type="match status" value="1"/>
</dbReference>
<evidence type="ECO:0000256" key="12">
    <source>
        <dbReference type="RuleBase" id="RU003832"/>
    </source>
</evidence>
<dbReference type="InterPro" id="IPR001503">
    <property type="entry name" value="Glyco_trans_10"/>
</dbReference>
<dbReference type="EC" id="2.4.1.-" evidence="12"/>
<evidence type="ECO:0000256" key="10">
    <source>
        <dbReference type="ARBA" id="ARBA00023136"/>
    </source>
</evidence>
<comment type="pathway">
    <text evidence="2">Protein modification; protein glycosylation.</text>
</comment>
<dbReference type="Pfam" id="PF00852">
    <property type="entry name" value="Glyco_transf_10"/>
    <property type="match status" value="1"/>
</dbReference>
<keyword evidence="4 12" id="KW-0328">Glycosyltransferase</keyword>
<dbReference type="InterPro" id="IPR038577">
    <property type="entry name" value="GT10-like_C_sf"/>
</dbReference>
<comment type="subcellular location">
    <subcellularLocation>
        <location evidence="1">Golgi apparatus membrane</location>
        <topology evidence="1">Single-pass type II membrane protein</topology>
    </subcellularLocation>
    <subcellularLocation>
        <location evidence="12">Golgi apparatus</location>
        <location evidence="12">Golgi stack membrane</location>
        <topology evidence="12">Single-pass type II membrane protein</topology>
    </subcellularLocation>
</comment>
<dbReference type="EMBL" id="CAJNOO010003025">
    <property type="protein sequence ID" value="CAF1313222.1"/>
    <property type="molecule type" value="Genomic_DNA"/>
</dbReference>
<feature type="domain" description="Fucosyltransferase C-terminal" evidence="13">
    <location>
        <begin position="250"/>
        <end position="439"/>
    </location>
</feature>
<evidence type="ECO:0000256" key="1">
    <source>
        <dbReference type="ARBA" id="ARBA00004323"/>
    </source>
</evidence>
<name>A0A815EJA1_9BILA</name>
<evidence type="ECO:0000256" key="3">
    <source>
        <dbReference type="ARBA" id="ARBA00008919"/>
    </source>
</evidence>
<dbReference type="Proteomes" id="UP000663823">
    <property type="component" value="Unassembled WGS sequence"/>
</dbReference>
<dbReference type="Pfam" id="PF17039">
    <property type="entry name" value="Glyco_tran_10_N"/>
    <property type="match status" value="1"/>
</dbReference>
<keyword evidence="11" id="KW-0325">Glycoprotein</keyword>
<proteinExistence type="inferred from homology"/>
<dbReference type="PANTHER" id="PTHR48438:SF1">
    <property type="entry name" value="ALPHA-(1,3)-FUCOSYLTRANSFERASE C-RELATED"/>
    <property type="match status" value="1"/>
</dbReference>
<evidence type="ECO:0000259" key="13">
    <source>
        <dbReference type="Pfam" id="PF00852"/>
    </source>
</evidence>
<dbReference type="EMBL" id="CAJOAX010002672">
    <property type="protein sequence ID" value="CAF3811663.1"/>
    <property type="molecule type" value="Genomic_DNA"/>
</dbReference>
<evidence type="ECO:0000256" key="9">
    <source>
        <dbReference type="ARBA" id="ARBA00023034"/>
    </source>
</evidence>
<organism evidence="15 17">
    <name type="scientific">Rotaria sordida</name>
    <dbReference type="NCBI Taxonomy" id="392033"/>
    <lineage>
        <taxon>Eukaryota</taxon>
        <taxon>Metazoa</taxon>
        <taxon>Spiralia</taxon>
        <taxon>Gnathifera</taxon>
        <taxon>Rotifera</taxon>
        <taxon>Eurotatoria</taxon>
        <taxon>Bdelloidea</taxon>
        <taxon>Philodinida</taxon>
        <taxon>Philodinidae</taxon>
        <taxon>Rotaria</taxon>
    </lineage>
</organism>
<accession>A0A815EJA1</accession>
<keyword evidence="8 12" id="KW-1133">Transmembrane helix</keyword>
<dbReference type="GO" id="GO:0008417">
    <property type="term" value="F:fucosyltransferase activity"/>
    <property type="evidence" value="ECO:0007669"/>
    <property type="project" value="InterPro"/>
</dbReference>
<dbReference type="UniPathway" id="UPA00378"/>
<dbReference type="Proteomes" id="UP000663882">
    <property type="component" value="Unassembled WGS sequence"/>
</dbReference>
<comment type="caution">
    <text evidence="15">The sequence shown here is derived from an EMBL/GenBank/DDBJ whole genome shotgun (WGS) entry which is preliminary data.</text>
</comment>
<evidence type="ECO:0000313" key="17">
    <source>
        <dbReference type="Proteomes" id="UP000663882"/>
    </source>
</evidence>
<dbReference type="GO" id="GO:0032580">
    <property type="term" value="C:Golgi cisterna membrane"/>
    <property type="evidence" value="ECO:0007669"/>
    <property type="project" value="UniProtKB-SubCell"/>
</dbReference>
<dbReference type="InterPro" id="IPR031481">
    <property type="entry name" value="Glyco_tran_10_N"/>
</dbReference>
<comment type="similarity">
    <text evidence="3 12">Belongs to the glycosyltransferase 10 family.</text>
</comment>
<keyword evidence="9 12" id="KW-0333">Golgi apparatus</keyword>
<keyword evidence="6 12" id="KW-0812">Transmembrane</keyword>
<evidence type="ECO:0000313" key="15">
    <source>
        <dbReference type="EMBL" id="CAF1313222.1"/>
    </source>
</evidence>
<evidence type="ECO:0000256" key="7">
    <source>
        <dbReference type="ARBA" id="ARBA00022968"/>
    </source>
</evidence>
<dbReference type="AlphaFoldDB" id="A0A815EJA1"/>
<evidence type="ECO:0000256" key="8">
    <source>
        <dbReference type="ARBA" id="ARBA00022989"/>
    </source>
</evidence>
<feature type="domain" description="Fucosyltransferase N-terminal" evidence="14">
    <location>
        <begin position="119"/>
        <end position="220"/>
    </location>
</feature>
<feature type="transmembrane region" description="Helical" evidence="12">
    <location>
        <begin position="20"/>
        <end position="38"/>
    </location>
</feature>
<keyword evidence="10 12" id="KW-0472">Membrane</keyword>
<evidence type="ECO:0000256" key="5">
    <source>
        <dbReference type="ARBA" id="ARBA00022679"/>
    </source>
</evidence>
<keyword evidence="7" id="KW-0735">Signal-anchor</keyword>
<evidence type="ECO:0000259" key="14">
    <source>
        <dbReference type="Pfam" id="PF17039"/>
    </source>
</evidence>
<keyword evidence="5 12" id="KW-0808">Transferase</keyword>
<evidence type="ECO:0000313" key="16">
    <source>
        <dbReference type="EMBL" id="CAF3811663.1"/>
    </source>
</evidence>
<dbReference type="SUPFAM" id="SSF53756">
    <property type="entry name" value="UDP-Glycosyltransferase/glycogen phosphorylase"/>
    <property type="match status" value="1"/>
</dbReference>
<protein>
    <recommendedName>
        <fullName evidence="12">Fucosyltransferase</fullName>
        <ecNumber evidence="12">2.4.1.-</ecNumber>
    </recommendedName>
</protein>
<dbReference type="Gene3D" id="3.40.50.11660">
    <property type="entry name" value="Glycosyl transferase family 10, C-terminal domain"/>
    <property type="match status" value="1"/>
</dbReference>
<evidence type="ECO:0000256" key="6">
    <source>
        <dbReference type="ARBA" id="ARBA00022692"/>
    </source>
</evidence>
<dbReference type="OrthoDB" id="427096at2759"/>
<evidence type="ECO:0000256" key="2">
    <source>
        <dbReference type="ARBA" id="ARBA00004922"/>
    </source>
</evidence>
<dbReference type="InterPro" id="IPR055270">
    <property type="entry name" value="Glyco_tran_10_C"/>
</dbReference>
<sequence length="444" mass="53029">MDKRIHIRQSTSLTFRNYLIHFKWPLLGFIFFIIFILLNKMKFTLNKFSSIEYKDDIEISFTDVIYPIDVLNQSHLNTSILYYFARKEEQKLIDDEKSNNKKYKTILPLINNKSLSESYLILEFTHVFGKPRFCSHSKEDIFGNTCPYTNCEYTCNQKHEQDADVLLMHKRDLDSKKLETLERNSEQIWLLWHDEPNEDSPNINKYKFNWTITYRMSAEASLAAYGITVVKNKPWSMEKFNSWINEQFNKRYNQAVWFVSNCKPQKRLKKFRSLRQHYPIAAFGKCIPLNETVSLNADIQSKTECNRKSNCETFQLTTSKFYLAFESQSCTDYITEKFWRTLSVGAIPIVSGPERENFARIAPPNSFIHVNDYSSDEELSKALNLIGTNRTLYGKYHVWRRYYDVYYQAKDVDPYRFCELCYRLNTNKQRIWYENINDWFLEKC</sequence>
<reference evidence="15" key="1">
    <citation type="submission" date="2021-02" db="EMBL/GenBank/DDBJ databases">
        <authorList>
            <person name="Nowell W R."/>
        </authorList>
    </citation>
    <scope>NUCLEOTIDE SEQUENCE</scope>
</reference>
<dbReference type="GO" id="GO:0000139">
    <property type="term" value="C:Golgi membrane"/>
    <property type="evidence" value="ECO:0007669"/>
    <property type="project" value="UniProtKB-SubCell"/>
</dbReference>
<dbReference type="FunFam" id="3.40.50.11660:FF:000002">
    <property type="entry name" value="Alpha-(1,3)-fucosyltransferase"/>
    <property type="match status" value="1"/>
</dbReference>